<feature type="transmembrane region" description="Helical" evidence="7">
    <location>
        <begin position="6"/>
        <end position="23"/>
    </location>
</feature>
<evidence type="ECO:0000256" key="1">
    <source>
        <dbReference type="ARBA" id="ARBA00004651"/>
    </source>
</evidence>
<keyword evidence="5 7" id="KW-1133">Transmembrane helix</keyword>
<feature type="transmembrane region" description="Helical" evidence="7">
    <location>
        <begin position="30"/>
        <end position="52"/>
    </location>
</feature>
<dbReference type="RefSeq" id="WP_275682182.1">
    <property type="nucleotide sequence ID" value="NZ_JAJLJH010000002.1"/>
</dbReference>
<evidence type="ECO:0000256" key="6">
    <source>
        <dbReference type="ARBA" id="ARBA00023136"/>
    </source>
</evidence>
<dbReference type="Pfam" id="PF04226">
    <property type="entry name" value="Transgly_assoc"/>
    <property type="match status" value="1"/>
</dbReference>
<reference evidence="8" key="1">
    <citation type="submission" date="2021-11" db="EMBL/GenBank/DDBJ databases">
        <title>BS-T2-15 a new species belonging to the Comamonadaceae family isolated from the soil of a French oak forest.</title>
        <authorList>
            <person name="Mieszkin S."/>
            <person name="Alain K."/>
        </authorList>
    </citation>
    <scope>NUCLEOTIDE SEQUENCE</scope>
    <source>
        <strain evidence="8">BS-T2-15</strain>
    </source>
</reference>
<name>A0A9X1YQL1_9BURK</name>
<evidence type="ECO:0000256" key="3">
    <source>
        <dbReference type="ARBA" id="ARBA00022475"/>
    </source>
</evidence>
<organism evidence="8 9">
    <name type="scientific">Scleromatobacter humisilvae</name>
    <dbReference type="NCBI Taxonomy" id="2897159"/>
    <lineage>
        <taxon>Bacteria</taxon>
        <taxon>Pseudomonadati</taxon>
        <taxon>Pseudomonadota</taxon>
        <taxon>Betaproteobacteria</taxon>
        <taxon>Burkholderiales</taxon>
        <taxon>Sphaerotilaceae</taxon>
        <taxon>Scleromatobacter</taxon>
    </lineage>
</organism>
<accession>A0A9X1YQL1</accession>
<dbReference type="GO" id="GO:0005886">
    <property type="term" value="C:plasma membrane"/>
    <property type="evidence" value="ECO:0007669"/>
    <property type="project" value="UniProtKB-SubCell"/>
</dbReference>
<sequence length="89" mass="9351">MLHIVIWLVVGAFVGLVSGLLMRGNDDQSVFVNVLVGVLGALIAGWIVAPYFGLHAGDPKVLDFGALSVALVGAIISLALLSVVRSRRR</sequence>
<proteinExistence type="inferred from homology"/>
<evidence type="ECO:0000256" key="5">
    <source>
        <dbReference type="ARBA" id="ARBA00022989"/>
    </source>
</evidence>
<keyword evidence="4 7" id="KW-0812">Transmembrane</keyword>
<evidence type="ECO:0000256" key="2">
    <source>
        <dbReference type="ARBA" id="ARBA00011006"/>
    </source>
</evidence>
<keyword evidence="9" id="KW-1185">Reference proteome</keyword>
<evidence type="ECO:0000313" key="9">
    <source>
        <dbReference type="Proteomes" id="UP001139353"/>
    </source>
</evidence>
<evidence type="ECO:0000256" key="4">
    <source>
        <dbReference type="ARBA" id="ARBA00022692"/>
    </source>
</evidence>
<feature type="transmembrane region" description="Helical" evidence="7">
    <location>
        <begin position="64"/>
        <end position="84"/>
    </location>
</feature>
<comment type="subcellular location">
    <subcellularLocation>
        <location evidence="1">Cell membrane</location>
        <topology evidence="1">Multi-pass membrane protein</topology>
    </subcellularLocation>
</comment>
<dbReference type="PANTHER" id="PTHR33884">
    <property type="entry name" value="UPF0410 PROTEIN YMGE"/>
    <property type="match status" value="1"/>
</dbReference>
<dbReference type="PANTHER" id="PTHR33884:SF3">
    <property type="entry name" value="UPF0410 PROTEIN YMGE"/>
    <property type="match status" value="1"/>
</dbReference>
<dbReference type="InterPro" id="IPR007341">
    <property type="entry name" value="Transgly_assoc"/>
</dbReference>
<dbReference type="AlphaFoldDB" id="A0A9X1YQL1"/>
<comment type="caution">
    <text evidence="8">The sequence shown here is derived from an EMBL/GenBank/DDBJ whole genome shotgun (WGS) entry which is preliminary data.</text>
</comment>
<dbReference type="EMBL" id="JAJLJH010000002">
    <property type="protein sequence ID" value="MCK9686151.1"/>
    <property type="molecule type" value="Genomic_DNA"/>
</dbReference>
<evidence type="ECO:0000256" key="7">
    <source>
        <dbReference type="SAM" id="Phobius"/>
    </source>
</evidence>
<protein>
    <submittedName>
        <fullName evidence="8">GlsB/YeaQ/YmgE family stress response membrane protein</fullName>
    </submittedName>
</protein>
<gene>
    <name evidence="8" type="ORF">LPC04_10590</name>
</gene>
<comment type="similarity">
    <text evidence="2">Belongs to the UPF0410 family.</text>
</comment>
<dbReference type="Proteomes" id="UP001139353">
    <property type="component" value="Unassembled WGS sequence"/>
</dbReference>
<evidence type="ECO:0000313" key="8">
    <source>
        <dbReference type="EMBL" id="MCK9686151.1"/>
    </source>
</evidence>
<keyword evidence="6 7" id="KW-0472">Membrane</keyword>
<keyword evidence="3" id="KW-1003">Cell membrane</keyword>